<dbReference type="InterPro" id="IPR002885">
    <property type="entry name" value="PPR_rpt"/>
</dbReference>
<comment type="caution">
    <text evidence="7">The sequence shown here is derived from an EMBL/GenBank/DDBJ whole genome shotgun (WGS) entry which is preliminary data.</text>
</comment>
<evidence type="ECO:0000256" key="1">
    <source>
        <dbReference type="ARBA" id="ARBA00006192"/>
    </source>
</evidence>
<gene>
    <name evidence="7" type="ORF">ALEPTO_LOCUS3669</name>
</gene>
<feature type="region of interest" description="Disordered" evidence="6">
    <location>
        <begin position="1"/>
        <end position="45"/>
    </location>
</feature>
<evidence type="ECO:0000313" key="8">
    <source>
        <dbReference type="Proteomes" id="UP000789508"/>
    </source>
</evidence>
<dbReference type="OrthoDB" id="185373at2759"/>
<feature type="repeat" description="PPR" evidence="5">
    <location>
        <begin position="407"/>
        <end position="441"/>
    </location>
</feature>
<keyword evidence="2" id="KW-0677">Repeat</keyword>
<comment type="function">
    <text evidence="3">Regulates mitochondrial small subunit maturation by controlling 15S rRNA 5'-end processing. Localizes to the 5' precursor of the 15S rRNA in a position that is subsequently occupied by mS47 in the mature yeast mtSSU. Uses structure and sequence-specific RNA recognition, binding to a single-stranded region of the precursor and specifically recognizing bases -6 to -1. The exchange of Ccm1 for mS47 is coupled to the irreversible removal of precursor rRNA that is accompanied by conformational changes of the mitoribosomal proteins uS5m and mS26. These conformational changes signal completion of 5'-end rRNA processing through protection of the mature 5'-end of the 15S rRNA and stabilization of mS47. The removal of the 5' precursor together with the dissociation of Ccm1 may be catalyzed by the 5'-3' exoribonuclease Pet127. Involved in the specific removal of group I introns in mitochondrial encoded transcripts.</text>
</comment>
<protein>
    <submittedName>
        <fullName evidence="7">13787_t:CDS:1</fullName>
    </submittedName>
</protein>
<reference evidence="7" key="1">
    <citation type="submission" date="2021-06" db="EMBL/GenBank/DDBJ databases">
        <authorList>
            <person name="Kallberg Y."/>
            <person name="Tangrot J."/>
            <person name="Rosling A."/>
        </authorList>
    </citation>
    <scope>NUCLEOTIDE SEQUENCE</scope>
    <source>
        <strain evidence="7">FL130A</strain>
    </source>
</reference>
<accession>A0A9N8ZRH8</accession>
<dbReference type="AlphaFoldDB" id="A0A9N8ZRH8"/>
<proteinExistence type="inferred from homology"/>
<comment type="subunit">
    <text evidence="4">Binds to mitochondrial small subunit 15S rRNA.</text>
</comment>
<dbReference type="PANTHER" id="PTHR47447:SF21">
    <property type="entry name" value="PENTACOTRIPEPTIDE-REPEAT REGION OF PRORP DOMAIN-CONTAINING PROTEIN"/>
    <property type="match status" value="1"/>
</dbReference>
<feature type="repeat" description="PPR" evidence="5">
    <location>
        <begin position="232"/>
        <end position="266"/>
    </location>
</feature>
<dbReference type="InterPro" id="IPR011990">
    <property type="entry name" value="TPR-like_helical_dom_sf"/>
</dbReference>
<dbReference type="NCBIfam" id="TIGR00756">
    <property type="entry name" value="PPR"/>
    <property type="match status" value="12"/>
</dbReference>
<name>A0A9N8ZRH8_9GLOM</name>
<feature type="repeat" description="PPR" evidence="5">
    <location>
        <begin position="267"/>
        <end position="301"/>
    </location>
</feature>
<feature type="repeat" description="PPR" evidence="5">
    <location>
        <begin position="372"/>
        <end position="406"/>
    </location>
</feature>
<dbReference type="PROSITE" id="PS51375">
    <property type="entry name" value="PPR"/>
    <property type="match status" value="13"/>
</dbReference>
<feature type="repeat" description="PPR" evidence="5">
    <location>
        <begin position="162"/>
        <end position="196"/>
    </location>
</feature>
<dbReference type="Pfam" id="PF13812">
    <property type="entry name" value="PPR_3"/>
    <property type="match status" value="2"/>
</dbReference>
<dbReference type="Proteomes" id="UP000789508">
    <property type="component" value="Unassembled WGS sequence"/>
</dbReference>
<feature type="repeat" description="PPR" evidence="5">
    <location>
        <begin position="302"/>
        <end position="336"/>
    </location>
</feature>
<feature type="repeat" description="PPR" evidence="5">
    <location>
        <begin position="337"/>
        <end position="371"/>
    </location>
</feature>
<dbReference type="EMBL" id="CAJVPS010000718">
    <property type="protein sequence ID" value="CAG8504809.1"/>
    <property type="molecule type" value="Genomic_DNA"/>
</dbReference>
<feature type="repeat" description="PPR" evidence="5">
    <location>
        <begin position="600"/>
        <end position="634"/>
    </location>
</feature>
<evidence type="ECO:0000256" key="5">
    <source>
        <dbReference type="PROSITE-ProRule" id="PRU00708"/>
    </source>
</evidence>
<feature type="repeat" description="PPR" evidence="5">
    <location>
        <begin position="635"/>
        <end position="669"/>
    </location>
</feature>
<evidence type="ECO:0000256" key="3">
    <source>
        <dbReference type="ARBA" id="ARBA00044493"/>
    </source>
</evidence>
<feature type="repeat" description="PPR" evidence="5">
    <location>
        <begin position="197"/>
        <end position="231"/>
    </location>
</feature>
<organism evidence="7 8">
    <name type="scientific">Ambispora leptoticha</name>
    <dbReference type="NCBI Taxonomy" id="144679"/>
    <lineage>
        <taxon>Eukaryota</taxon>
        <taxon>Fungi</taxon>
        <taxon>Fungi incertae sedis</taxon>
        <taxon>Mucoromycota</taxon>
        <taxon>Glomeromycotina</taxon>
        <taxon>Glomeromycetes</taxon>
        <taxon>Archaeosporales</taxon>
        <taxon>Ambisporaceae</taxon>
        <taxon>Ambispora</taxon>
    </lineage>
</organism>
<keyword evidence="8" id="KW-1185">Reference proteome</keyword>
<feature type="compositionally biased region" description="Basic and acidic residues" evidence="6">
    <location>
        <begin position="27"/>
        <end position="37"/>
    </location>
</feature>
<dbReference type="Pfam" id="PF12854">
    <property type="entry name" value="PPR_1"/>
    <property type="match status" value="1"/>
</dbReference>
<feature type="repeat" description="PPR" evidence="5">
    <location>
        <begin position="565"/>
        <end position="599"/>
    </location>
</feature>
<feature type="repeat" description="PPR" evidence="5">
    <location>
        <begin position="670"/>
        <end position="704"/>
    </location>
</feature>
<feature type="non-terminal residue" evidence="7">
    <location>
        <position position="1"/>
    </location>
</feature>
<evidence type="ECO:0000256" key="6">
    <source>
        <dbReference type="SAM" id="MobiDB-lite"/>
    </source>
</evidence>
<evidence type="ECO:0000256" key="2">
    <source>
        <dbReference type="ARBA" id="ARBA00022737"/>
    </source>
</evidence>
<feature type="repeat" description="PPR" evidence="5">
    <location>
        <begin position="442"/>
        <end position="476"/>
    </location>
</feature>
<evidence type="ECO:0000256" key="4">
    <source>
        <dbReference type="ARBA" id="ARBA00044511"/>
    </source>
</evidence>
<dbReference type="SUPFAM" id="SSF81901">
    <property type="entry name" value="HCP-like"/>
    <property type="match status" value="2"/>
</dbReference>
<comment type="similarity">
    <text evidence="1">Belongs to the CCM1 family.</text>
</comment>
<dbReference type="PANTHER" id="PTHR47447">
    <property type="entry name" value="OS03G0856100 PROTEIN"/>
    <property type="match status" value="1"/>
</dbReference>
<dbReference type="Gene3D" id="1.25.40.10">
    <property type="entry name" value="Tetratricopeptide repeat domain"/>
    <property type="match status" value="5"/>
</dbReference>
<evidence type="ECO:0000313" key="7">
    <source>
        <dbReference type="EMBL" id="CAG8504809.1"/>
    </source>
</evidence>
<dbReference type="Pfam" id="PF13041">
    <property type="entry name" value="PPR_2"/>
    <property type="match status" value="5"/>
</dbReference>
<sequence length="914" mass="105653">RYETTAEFPSPVVQTDIEASESINASRDVRKDIKETNEENNNNIKETNLTDSIKITEPREEKKEIDPAVEPLPKQTMTGDVSTSQNQRLVDILRQQISDEETPDNVWKTYTRISAKDALNLLTRTDYMDLLVMLKTCEAGFFLLDCLNKIRDDLRYTELELENQAYNLMLHLYGLCKEYKKAETVLTEMTHKGIPADVYTLTSLISAYVRTDRTRRAIQIYRGMQKGSVKPNIVTYNTVLLAYVRESDLKGAHLLLEEMDKYNVKPDTTTYNTIIHGYIKKNDLMGANKCLEMMESKGLTPDIFTINTLIAGYCKCENIEPAMRLYHKIYELNLRPDVDTFNTLMACYARLGRKSETIKLFEELKFLGRKPTLRTFNVLIYLYTKINDYQKALETLDLIKSLGFKPDVITYNTFIAGYVKKKNLVEAIKWYETLKSEELLPNVGVFNTLLRGYLWEYGIMSAGKIFEEMQKYNVEPDSITYNTLMQYIRFHGNSDAFGQAIYQYEQMLNNSVRPSGRTFSIMLTLATENALSLSYPIYRSTPTDVQDREIDSILREMKLMGIKMDIATFAIMIRYYIRRGDMESATELFQKMIAKEIHPNKFVYSILIDGYIKQRKMDMAERVVEKMRKLGIAKDLKIYTSLINGYISVEEYGEAVREFAEMKHAGVEPDKITYTSLIEMYAKNHDIETAQSIFDYMQAKGIPIDAVAFTALIKAYGKDRKAASTIYHEMIASGHAPDHILIQTMLRAYKSPNTVHEPAVPELECTTESYNELLRELIARSNTAEFAYEIFIGMLASDKTSMLHSQSANQDINYYKDNSLPAVNTDTFNIIFVHLIKLNNWPWIWKIWDAITKMKYNRVPENIYLSIIKALVIKGDELENVIFMWNMFLQTNPTAYSLKQMKNFIESMGNDFES</sequence>